<dbReference type="PANTHER" id="PTHR21600:SF92">
    <property type="entry name" value="RIBOSOMAL LARGE SUBUNIT PSEUDOURIDINE SYNTHASE C"/>
    <property type="match status" value="1"/>
</dbReference>
<dbReference type="GO" id="GO:0000455">
    <property type="term" value="P:enzyme-directed rRNA pseudouridine synthesis"/>
    <property type="evidence" value="ECO:0007669"/>
    <property type="project" value="TreeGrafter"/>
</dbReference>
<feature type="active site" evidence="4">
    <location>
        <position position="141"/>
    </location>
</feature>
<evidence type="ECO:0000256" key="5">
    <source>
        <dbReference type="PROSITE-ProRule" id="PRU00182"/>
    </source>
</evidence>
<dbReference type="SUPFAM" id="SSF55174">
    <property type="entry name" value="Alpha-L RNA-binding motif"/>
    <property type="match status" value="1"/>
</dbReference>
<dbReference type="InterPro" id="IPR006224">
    <property type="entry name" value="PsdUridine_synth_RluA-like_CS"/>
</dbReference>
<dbReference type="CDD" id="cd00165">
    <property type="entry name" value="S4"/>
    <property type="match status" value="1"/>
</dbReference>
<evidence type="ECO:0000259" key="7">
    <source>
        <dbReference type="Pfam" id="PF00849"/>
    </source>
</evidence>
<keyword evidence="9" id="KW-1185">Reference proteome</keyword>
<accession>A0A516SJ42</accession>
<dbReference type="InterPro" id="IPR036986">
    <property type="entry name" value="S4_RNA-bd_sf"/>
</dbReference>
<name>A0A516SJ42_9NEIS</name>
<sequence>MHTPSKVSYLTVGAEEAGQRLDNYLLKCLKGAPKSLVYRIVRSGEVRVNSGRTDVTYRIVEGDHIRIPPIRLAEPGAPPSPAALARGAVLPILFEDDALLVIDKPAGMAVHGGSGISFGVIEQLRAQRPQAKFLELVHRLDRETSGILLVAKKRSALVAMHEMLRDDRSMDKRYLTLVKGVFPDARRHVRFKLQKYVTADGERRVSVTPEGQESHTILNRRSTFSEATLLECELKTGRTHQIRVHCAQSGFPILGDDKYGDFTLNKALPRQGLKRMFLHAWRLTLQHPLDRTPLKLESPLPTELQSYLDSLEKLDG</sequence>
<feature type="domain" description="Pseudouridine synthase RsuA/RluA-like" evidence="7">
    <location>
        <begin position="99"/>
        <end position="248"/>
    </location>
</feature>
<dbReference type="SUPFAM" id="SSF55120">
    <property type="entry name" value="Pseudouridine synthase"/>
    <property type="match status" value="1"/>
</dbReference>
<dbReference type="NCBIfam" id="TIGR00005">
    <property type="entry name" value="rluA_subfam"/>
    <property type="match status" value="1"/>
</dbReference>
<dbReference type="Proteomes" id="UP000317550">
    <property type="component" value="Chromosome"/>
</dbReference>
<organism evidence="8 9">
    <name type="scientific">Chitinimonas arctica</name>
    <dbReference type="NCBI Taxonomy" id="2594795"/>
    <lineage>
        <taxon>Bacteria</taxon>
        <taxon>Pseudomonadati</taxon>
        <taxon>Pseudomonadota</taxon>
        <taxon>Betaproteobacteria</taxon>
        <taxon>Neisseriales</taxon>
        <taxon>Chitinibacteraceae</taxon>
        <taxon>Chitinimonas</taxon>
    </lineage>
</organism>
<comment type="function">
    <text evidence="6">Responsible for synthesis of pseudouridine from uracil.</text>
</comment>
<dbReference type="OrthoDB" id="9807829at2"/>
<dbReference type="EMBL" id="CP041730">
    <property type="protein sequence ID" value="QDQ28179.1"/>
    <property type="molecule type" value="Genomic_DNA"/>
</dbReference>
<keyword evidence="2 5" id="KW-0694">RNA-binding</keyword>
<dbReference type="Pfam" id="PF00849">
    <property type="entry name" value="PseudoU_synth_2"/>
    <property type="match status" value="1"/>
</dbReference>
<dbReference type="InterPro" id="IPR006145">
    <property type="entry name" value="PsdUridine_synth_RsuA/RluA"/>
</dbReference>
<evidence type="ECO:0000256" key="2">
    <source>
        <dbReference type="ARBA" id="ARBA00022884"/>
    </source>
</evidence>
<comment type="similarity">
    <text evidence="1 6">Belongs to the pseudouridine synthase RluA family.</text>
</comment>
<evidence type="ECO:0000256" key="6">
    <source>
        <dbReference type="RuleBase" id="RU362028"/>
    </source>
</evidence>
<dbReference type="Gene3D" id="3.30.2350.10">
    <property type="entry name" value="Pseudouridine synthase"/>
    <property type="match status" value="1"/>
</dbReference>
<dbReference type="PROSITE" id="PS01129">
    <property type="entry name" value="PSI_RLU"/>
    <property type="match status" value="1"/>
</dbReference>
<dbReference type="CDD" id="cd02869">
    <property type="entry name" value="PseudoU_synth_RluA_like"/>
    <property type="match status" value="1"/>
</dbReference>
<evidence type="ECO:0000313" key="8">
    <source>
        <dbReference type="EMBL" id="QDQ28179.1"/>
    </source>
</evidence>
<dbReference type="AlphaFoldDB" id="A0A516SJ42"/>
<evidence type="ECO:0000256" key="3">
    <source>
        <dbReference type="ARBA" id="ARBA00023235"/>
    </source>
</evidence>
<dbReference type="GO" id="GO:0160141">
    <property type="term" value="F:23S rRNA pseudouridine(955/2504/2580) synthase activity"/>
    <property type="evidence" value="ECO:0007669"/>
    <property type="project" value="UniProtKB-EC"/>
</dbReference>
<dbReference type="InterPro" id="IPR050188">
    <property type="entry name" value="RluA_PseudoU_synthase"/>
</dbReference>
<dbReference type="Gene3D" id="3.10.290.10">
    <property type="entry name" value="RNA-binding S4 domain"/>
    <property type="match status" value="1"/>
</dbReference>
<evidence type="ECO:0000256" key="1">
    <source>
        <dbReference type="ARBA" id="ARBA00010876"/>
    </source>
</evidence>
<dbReference type="GO" id="GO:0003723">
    <property type="term" value="F:RNA binding"/>
    <property type="evidence" value="ECO:0007669"/>
    <property type="project" value="UniProtKB-KW"/>
</dbReference>
<dbReference type="InterPro" id="IPR020103">
    <property type="entry name" value="PsdUridine_synth_cat_dom_sf"/>
</dbReference>
<evidence type="ECO:0000313" key="9">
    <source>
        <dbReference type="Proteomes" id="UP000317550"/>
    </source>
</evidence>
<dbReference type="InterPro" id="IPR006225">
    <property type="entry name" value="PsdUridine_synth_RluC/D"/>
</dbReference>
<dbReference type="KEGG" id="cari:FNU76_18520"/>
<dbReference type="RefSeq" id="WP_144279566.1">
    <property type="nucleotide sequence ID" value="NZ_CP041730.1"/>
</dbReference>
<reference evidence="9" key="1">
    <citation type="submission" date="2019-07" db="EMBL/GenBank/DDBJ databases">
        <title>Chitinimonas sp. nov., isolated from Ny-Alesund, arctica soil.</title>
        <authorList>
            <person name="Xu Q."/>
            <person name="Peng F."/>
        </authorList>
    </citation>
    <scope>NUCLEOTIDE SEQUENCE [LARGE SCALE GENOMIC DNA]</scope>
    <source>
        <strain evidence="9">R3-44</strain>
    </source>
</reference>
<dbReference type="PROSITE" id="PS50889">
    <property type="entry name" value="S4"/>
    <property type="match status" value="1"/>
</dbReference>
<dbReference type="PANTHER" id="PTHR21600">
    <property type="entry name" value="MITOCHONDRIAL RNA PSEUDOURIDINE SYNTHASE"/>
    <property type="match status" value="1"/>
</dbReference>
<protein>
    <recommendedName>
        <fullName evidence="6">Pseudouridine synthase</fullName>
        <ecNumber evidence="6">5.4.99.-</ecNumber>
    </recommendedName>
</protein>
<evidence type="ECO:0000256" key="4">
    <source>
        <dbReference type="PIRSR" id="PIRSR606225-1"/>
    </source>
</evidence>
<gene>
    <name evidence="8" type="ORF">FNU76_18520</name>
</gene>
<keyword evidence="3 6" id="KW-0413">Isomerase</keyword>
<comment type="catalytic activity">
    <reaction evidence="6">
        <text>a uridine in RNA = a pseudouridine in RNA</text>
        <dbReference type="Rhea" id="RHEA:48348"/>
        <dbReference type="Rhea" id="RHEA-COMP:12068"/>
        <dbReference type="Rhea" id="RHEA-COMP:12069"/>
        <dbReference type="ChEBI" id="CHEBI:65314"/>
        <dbReference type="ChEBI" id="CHEBI:65315"/>
    </reaction>
</comment>
<dbReference type="EC" id="5.4.99.-" evidence="6"/>
<proteinExistence type="inferred from homology"/>